<dbReference type="AlphaFoldDB" id="A0A3M0IVF2"/>
<reference evidence="1 2" key="1">
    <citation type="submission" date="2018-07" db="EMBL/GenBank/DDBJ databases">
        <title>A high quality draft genome assembly of the barn swallow (H. rustica rustica).</title>
        <authorList>
            <person name="Formenti G."/>
            <person name="Chiara M."/>
            <person name="Poveda L."/>
            <person name="Francoijs K.-J."/>
            <person name="Bonisoli-Alquati A."/>
            <person name="Canova L."/>
            <person name="Gianfranceschi L."/>
            <person name="Horner D.S."/>
            <person name="Saino N."/>
        </authorList>
    </citation>
    <scope>NUCLEOTIDE SEQUENCE [LARGE SCALE GENOMIC DNA]</scope>
    <source>
        <strain evidence="1">Chelidonia</strain>
        <tissue evidence="1">Blood</tissue>
    </source>
</reference>
<dbReference type="EMBL" id="QRBI01000245">
    <property type="protein sequence ID" value="RMB90763.1"/>
    <property type="molecule type" value="Genomic_DNA"/>
</dbReference>
<evidence type="ECO:0000313" key="1">
    <source>
        <dbReference type="EMBL" id="RMB90763.1"/>
    </source>
</evidence>
<sequence length="114" mass="12666">MYDNVSDLRLELCVVPSHISVHDRLDECGFKFIPFLCPQQPQDAEKNKGSGWVCVHSPCYGLGTEWLDSGQAERNLEGLMDRRLDMSQQCAQVAKKANGSWPGSETVWPSGPGQ</sequence>
<evidence type="ECO:0000313" key="2">
    <source>
        <dbReference type="Proteomes" id="UP000269221"/>
    </source>
</evidence>
<dbReference type="Proteomes" id="UP000269221">
    <property type="component" value="Unassembled WGS sequence"/>
</dbReference>
<gene>
    <name evidence="1" type="ORF">DUI87_32829</name>
</gene>
<proteinExistence type="predicted"/>
<accession>A0A3M0IVF2</accession>
<name>A0A3M0IVF2_HIRRU</name>
<organism evidence="1 2">
    <name type="scientific">Hirundo rustica rustica</name>
    <dbReference type="NCBI Taxonomy" id="333673"/>
    <lineage>
        <taxon>Eukaryota</taxon>
        <taxon>Metazoa</taxon>
        <taxon>Chordata</taxon>
        <taxon>Craniata</taxon>
        <taxon>Vertebrata</taxon>
        <taxon>Euteleostomi</taxon>
        <taxon>Archelosauria</taxon>
        <taxon>Archosauria</taxon>
        <taxon>Dinosauria</taxon>
        <taxon>Saurischia</taxon>
        <taxon>Theropoda</taxon>
        <taxon>Coelurosauria</taxon>
        <taxon>Aves</taxon>
        <taxon>Neognathae</taxon>
        <taxon>Neoaves</taxon>
        <taxon>Telluraves</taxon>
        <taxon>Australaves</taxon>
        <taxon>Passeriformes</taxon>
        <taxon>Sylvioidea</taxon>
        <taxon>Hirundinidae</taxon>
        <taxon>Hirundo</taxon>
    </lineage>
</organism>
<dbReference type="OrthoDB" id="8939918at2759"/>
<comment type="caution">
    <text evidence="1">The sequence shown here is derived from an EMBL/GenBank/DDBJ whole genome shotgun (WGS) entry which is preliminary data.</text>
</comment>
<protein>
    <submittedName>
        <fullName evidence="1">Uncharacterized protein</fullName>
    </submittedName>
</protein>
<keyword evidence="2" id="KW-1185">Reference proteome</keyword>